<keyword evidence="5 10" id="KW-0132">Cell division</keyword>
<feature type="transmembrane region" description="Helical" evidence="11">
    <location>
        <begin position="267"/>
        <end position="286"/>
    </location>
</feature>
<name>A0A347WNB6_9LACT</name>
<comment type="function">
    <text evidence="10">Part of the ABC transporter FtsEX involved in asymmetric cellular division facilitating the initiation of sporulation.</text>
</comment>
<evidence type="ECO:0000259" key="12">
    <source>
        <dbReference type="Pfam" id="PF02687"/>
    </source>
</evidence>
<keyword evidence="15" id="KW-1185">Reference proteome</keyword>
<dbReference type="PANTHER" id="PTHR47755">
    <property type="entry name" value="CELL DIVISION PROTEIN FTSX"/>
    <property type="match status" value="1"/>
</dbReference>
<protein>
    <recommendedName>
        <fullName evidence="3 10">Cell division protein FtsX</fullName>
    </recommendedName>
</protein>
<feature type="domain" description="ABC3 transporter permease C-terminal" evidence="12">
    <location>
        <begin position="174"/>
        <end position="291"/>
    </location>
</feature>
<dbReference type="GO" id="GO:0051301">
    <property type="term" value="P:cell division"/>
    <property type="evidence" value="ECO:0007669"/>
    <property type="project" value="UniProtKB-KW"/>
</dbReference>
<dbReference type="Pfam" id="PF18075">
    <property type="entry name" value="FtsX_ECD"/>
    <property type="match status" value="1"/>
</dbReference>
<dbReference type="EMBL" id="CP023434">
    <property type="protein sequence ID" value="AXY26573.1"/>
    <property type="molecule type" value="Genomic_DNA"/>
</dbReference>
<evidence type="ECO:0000256" key="8">
    <source>
        <dbReference type="ARBA" id="ARBA00023136"/>
    </source>
</evidence>
<evidence type="ECO:0000256" key="6">
    <source>
        <dbReference type="ARBA" id="ARBA00022692"/>
    </source>
</evidence>
<dbReference type="RefSeq" id="WP_118991429.1">
    <property type="nucleotide sequence ID" value="NZ_CP023434.1"/>
</dbReference>
<dbReference type="OrthoDB" id="9812531at2"/>
<gene>
    <name evidence="14" type="ORF">CL176_11505</name>
</gene>
<dbReference type="PANTHER" id="PTHR47755:SF1">
    <property type="entry name" value="CELL DIVISION PROTEIN FTSX"/>
    <property type="match status" value="1"/>
</dbReference>
<evidence type="ECO:0000256" key="10">
    <source>
        <dbReference type="PIRNR" id="PIRNR003097"/>
    </source>
</evidence>
<feature type="transmembrane region" description="Helical" evidence="11">
    <location>
        <begin position="21"/>
        <end position="47"/>
    </location>
</feature>
<evidence type="ECO:0000313" key="14">
    <source>
        <dbReference type="EMBL" id="AXY26573.1"/>
    </source>
</evidence>
<evidence type="ECO:0000256" key="1">
    <source>
        <dbReference type="ARBA" id="ARBA00004651"/>
    </source>
</evidence>
<evidence type="ECO:0000313" key="15">
    <source>
        <dbReference type="Proteomes" id="UP000263232"/>
    </source>
</evidence>
<reference evidence="14 15" key="1">
    <citation type="submission" date="2017-09" db="EMBL/GenBank/DDBJ databases">
        <title>Complete genome sequence of Oxytococcus suis strain ZY16052.</title>
        <authorList>
            <person name="Li F."/>
        </authorList>
    </citation>
    <scope>NUCLEOTIDE SEQUENCE [LARGE SCALE GENOMIC DNA]</scope>
    <source>
        <strain evidence="14 15">ZY16052</strain>
    </source>
</reference>
<keyword evidence="4 10" id="KW-1003">Cell membrane</keyword>
<dbReference type="InterPro" id="IPR040690">
    <property type="entry name" value="FtsX_ECD"/>
</dbReference>
<dbReference type="Pfam" id="PF02687">
    <property type="entry name" value="FtsX"/>
    <property type="match status" value="1"/>
</dbReference>
<proteinExistence type="inferred from homology"/>
<evidence type="ECO:0000259" key="13">
    <source>
        <dbReference type="Pfam" id="PF18075"/>
    </source>
</evidence>
<feature type="transmembrane region" description="Helical" evidence="11">
    <location>
        <begin position="167"/>
        <end position="188"/>
    </location>
</feature>
<evidence type="ECO:0000256" key="3">
    <source>
        <dbReference type="ARBA" id="ARBA00021907"/>
    </source>
</evidence>
<feature type="domain" description="FtsX extracellular" evidence="13">
    <location>
        <begin position="60"/>
        <end position="150"/>
    </location>
</feature>
<dbReference type="NCBIfam" id="NF038347">
    <property type="entry name" value="FtsX_Gpos"/>
    <property type="match status" value="1"/>
</dbReference>
<feature type="transmembrane region" description="Helical" evidence="11">
    <location>
        <begin position="219"/>
        <end position="242"/>
    </location>
</feature>
<dbReference type="InterPro" id="IPR058204">
    <property type="entry name" value="FtsX_firmicutes-type"/>
</dbReference>
<evidence type="ECO:0000256" key="7">
    <source>
        <dbReference type="ARBA" id="ARBA00022989"/>
    </source>
</evidence>
<keyword evidence="6 11" id="KW-0812">Transmembrane</keyword>
<dbReference type="InterPro" id="IPR003838">
    <property type="entry name" value="ABC3_permease_C"/>
</dbReference>
<dbReference type="GO" id="GO:0005886">
    <property type="term" value="C:plasma membrane"/>
    <property type="evidence" value="ECO:0007669"/>
    <property type="project" value="UniProtKB-SubCell"/>
</dbReference>
<evidence type="ECO:0000256" key="4">
    <source>
        <dbReference type="ARBA" id="ARBA00022475"/>
    </source>
</evidence>
<dbReference type="KEGG" id="abae:CL176_11505"/>
<evidence type="ECO:0000256" key="9">
    <source>
        <dbReference type="ARBA" id="ARBA00023306"/>
    </source>
</evidence>
<evidence type="ECO:0000256" key="2">
    <source>
        <dbReference type="ARBA" id="ARBA00007379"/>
    </source>
</evidence>
<organism evidence="14 15">
    <name type="scientific">Suicoccus acidiformans</name>
    <dbReference type="NCBI Taxonomy" id="2036206"/>
    <lineage>
        <taxon>Bacteria</taxon>
        <taxon>Bacillati</taxon>
        <taxon>Bacillota</taxon>
        <taxon>Bacilli</taxon>
        <taxon>Lactobacillales</taxon>
        <taxon>Aerococcaceae</taxon>
        <taxon>Suicoccus</taxon>
    </lineage>
</organism>
<keyword evidence="7 11" id="KW-1133">Transmembrane helix</keyword>
<dbReference type="PIRSF" id="PIRSF003097">
    <property type="entry name" value="FtsX"/>
    <property type="match status" value="1"/>
</dbReference>
<comment type="subcellular location">
    <subcellularLocation>
        <location evidence="1">Cell membrane</location>
        <topology evidence="1">Multi-pass membrane protein</topology>
    </subcellularLocation>
</comment>
<dbReference type="Proteomes" id="UP000263232">
    <property type="component" value="Chromosome"/>
</dbReference>
<sequence length="296" mass="32946">MRIIRTFFRHIRDGFRNLFRNGWMTTASILSMSIALIVIGGLALVMLNVQNITTDIEEGVQIRAHIDVAASAEDEQVLGDSIRSLEHVTDVVYRTKEEELASLVAEVGEEFELLAGDANPLYNVYIVDVDDMAYLEEVQAAISQMPYAVEVTYGELDTENLLRMIEIVRVVLALLAAIMVVIAVLLVTNTIRMTINARQDEIEIMRLVGAQNSYIRAPFIYEGIFIGAISALIASLLLYAIYQGLQQATFEIVGVQILQLAPIYPNILYIGLGLLVLGCLLGIIGARRSIRRFLRI</sequence>
<dbReference type="Gene3D" id="3.30.70.3040">
    <property type="match status" value="1"/>
</dbReference>
<dbReference type="AlphaFoldDB" id="A0A347WNB6"/>
<keyword evidence="8 10" id="KW-0472">Membrane</keyword>
<dbReference type="InterPro" id="IPR004513">
    <property type="entry name" value="FtsX"/>
</dbReference>
<keyword evidence="9 10" id="KW-0131">Cell cycle</keyword>
<accession>A0A347WNB6</accession>
<evidence type="ECO:0000256" key="5">
    <source>
        <dbReference type="ARBA" id="ARBA00022618"/>
    </source>
</evidence>
<evidence type="ECO:0000256" key="11">
    <source>
        <dbReference type="SAM" id="Phobius"/>
    </source>
</evidence>
<comment type="similarity">
    <text evidence="2 10">Belongs to the ABC-4 integral membrane protein family. FtsX subfamily.</text>
</comment>